<name>A0A2W5VHG3_9BACT</name>
<feature type="transmembrane region" description="Helical" evidence="1">
    <location>
        <begin position="111"/>
        <end position="130"/>
    </location>
</feature>
<feature type="domain" description="Fatty acid desaturase" evidence="2">
    <location>
        <begin position="34"/>
        <end position="246"/>
    </location>
</feature>
<keyword evidence="3" id="KW-0503">Monooxygenase</keyword>
<dbReference type="Pfam" id="PF00487">
    <property type="entry name" value="FA_desaturase"/>
    <property type="match status" value="1"/>
</dbReference>
<dbReference type="EMBL" id="QFQP01000005">
    <property type="protein sequence ID" value="PZR15384.1"/>
    <property type="molecule type" value="Genomic_DNA"/>
</dbReference>
<gene>
    <name evidence="3" type="ORF">DI536_07990</name>
</gene>
<keyword evidence="1" id="KW-1133">Transmembrane helix</keyword>
<keyword evidence="1" id="KW-0472">Membrane</keyword>
<keyword evidence="3" id="KW-0560">Oxidoreductase</keyword>
<dbReference type="Proteomes" id="UP000249061">
    <property type="component" value="Unassembled WGS sequence"/>
</dbReference>
<comment type="caution">
    <text evidence="3">The sequence shown here is derived from an EMBL/GenBank/DDBJ whole genome shotgun (WGS) entry which is preliminary data.</text>
</comment>
<reference evidence="3 4" key="1">
    <citation type="submission" date="2017-08" db="EMBL/GenBank/DDBJ databases">
        <title>Infants hospitalized years apart are colonized by the same room-sourced microbial strains.</title>
        <authorList>
            <person name="Brooks B."/>
            <person name="Olm M.R."/>
            <person name="Firek B.A."/>
            <person name="Baker R."/>
            <person name="Thomas B.C."/>
            <person name="Morowitz M.J."/>
            <person name="Banfield J.F."/>
        </authorList>
    </citation>
    <scope>NUCLEOTIDE SEQUENCE [LARGE SCALE GENOMIC DNA]</scope>
    <source>
        <strain evidence="3">S2_003_000_R2_14</strain>
    </source>
</reference>
<feature type="transmembrane region" description="Helical" evidence="1">
    <location>
        <begin position="7"/>
        <end position="27"/>
    </location>
</feature>
<feature type="transmembrane region" description="Helical" evidence="1">
    <location>
        <begin position="33"/>
        <end position="53"/>
    </location>
</feature>
<evidence type="ECO:0000313" key="3">
    <source>
        <dbReference type="EMBL" id="PZR15384.1"/>
    </source>
</evidence>
<evidence type="ECO:0000256" key="1">
    <source>
        <dbReference type="SAM" id="Phobius"/>
    </source>
</evidence>
<evidence type="ECO:0000259" key="2">
    <source>
        <dbReference type="Pfam" id="PF00487"/>
    </source>
</evidence>
<keyword evidence="1" id="KW-0812">Transmembrane</keyword>
<dbReference type="AlphaFoldDB" id="A0A2W5VHG3"/>
<proteinExistence type="predicted"/>
<dbReference type="GO" id="GO:0006629">
    <property type="term" value="P:lipid metabolic process"/>
    <property type="evidence" value="ECO:0007669"/>
    <property type="project" value="InterPro"/>
</dbReference>
<accession>A0A2W5VHG3</accession>
<protein>
    <submittedName>
        <fullName evidence="3">Alkane 1-monooxygenase</fullName>
    </submittedName>
</protein>
<dbReference type="GO" id="GO:0004497">
    <property type="term" value="F:monooxygenase activity"/>
    <property type="evidence" value="ECO:0007669"/>
    <property type="project" value="UniProtKB-KW"/>
</dbReference>
<feature type="transmembrane region" description="Helical" evidence="1">
    <location>
        <begin position="151"/>
        <end position="170"/>
    </location>
</feature>
<dbReference type="InterPro" id="IPR005804">
    <property type="entry name" value="FA_desaturase_dom"/>
</dbReference>
<organism evidence="3 4">
    <name type="scientific">Archangium gephyra</name>
    <dbReference type="NCBI Taxonomy" id="48"/>
    <lineage>
        <taxon>Bacteria</taxon>
        <taxon>Pseudomonadati</taxon>
        <taxon>Myxococcota</taxon>
        <taxon>Myxococcia</taxon>
        <taxon>Myxococcales</taxon>
        <taxon>Cystobacterineae</taxon>
        <taxon>Archangiaceae</taxon>
        <taxon>Archangium</taxon>
    </lineage>
</organism>
<evidence type="ECO:0000313" key="4">
    <source>
        <dbReference type="Proteomes" id="UP000249061"/>
    </source>
</evidence>
<sequence>MLRYAADWRTIMFLCLYAALATGGWLLDPSGPLLVLWVVVTAVSSWICAVIAHNTVHSPVFKKRWMNKVFQVWVSLSYGFPVSEYVPGHNLSHHKFTQQREDVMRTSKVNFRWNLLNFLFFFLAVGPGVTKGNYEYKKVMKKKLPQWNRQLLYEIIAVWSVKAIVTLIDWRKALCFVWIPHLFAVWGITTVNYLQHDGCDQDHPVNHSRNFVGPLFNWFTLNNGFHGIHHHTPGLHWSLTPKVHAEKYAPTIHPELDQPSLAVYMFKAFIYPGKRVTYDGKPMNVERAPDIDWVVASKDTAAAELGAVGSGS</sequence>